<sequence>MKRIIGMIGAMDTKGTEFAFLKNEIERRGFGVYVFDTGVIGEPGLHPDIPRERIAAEGGISLEELVALNDRGKAMGIMAAGAAKVVAQAASSGAIHGLIGMGGTAGTAVASSAMRALPIGFPKLIVSTVAAGNTRDYVGTKDIVMLPAVVDVSGINRISRAIFTRASGAICGMTESEIMSGSDRKLIAASMFGNTTTCVERAKAQLEAENLEVLVFHCTGIGGQTMESLADAGLLGGILDITTTEWADEIAGGVFAAGSDRGDAAAKRGIPQVIAPGCVDMVNFHARATVPAKYAGRNLVEWNPNITLMRTTPEENAQIGRILAEKANASSGPVAFLLPMRGVSILDSPGQPFWDPAADQACFDAIRQHVKDNIPVYEMDVNINDPAFADRAADLLKEMLADRPQAEQQA</sequence>
<feature type="domain" description="UPF0261" evidence="1">
    <location>
        <begin position="5"/>
        <end position="177"/>
    </location>
</feature>
<dbReference type="EMBL" id="JACHXK010000004">
    <property type="protein sequence ID" value="MBB3110131.1"/>
    <property type="molecule type" value="Genomic_DNA"/>
</dbReference>
<comment type="caution">
    <text evidence="3">The sequence shown here is derived from an EMBL/GenBank/DDBJ whole genome shotgun (WGS) entry which is preliminary data.</text>
</comment>
<dbReference type="InterPro" id="IPR008322">
    <property type="entry name" value="UPF0261"/>
</dbReference>
<organism evidence="3 4">
    <name type="scientific">Paenibacillus phyllosphaerae</name>
    <dbReference type="NCBI Taxonomy" id="274593"/>
    <lineage>
        <taxon>Bacteria</taxon>
        <taxon>Bacillati</taxon>
        <taxon>Bacillota</taxon>
        <taxon>Bacilli</taxon>
        <taxon>Bacillales</taxon>
        <taxon>Paenibacillaceae</taxon>
        <taxon>Paenibacillus</taxon>
    </lineage>
</organism>
<dbReference type="PANTHER" id="PTHR31862">
    <property type="entry name" value="UPF0261 DOMAIN PROTEIN (AFU_ORTHOLOGUE AFUA_1G10120)"/>
    <property type="match status" value="1"/>
</dbReference>
<evidence type="ECO:0000313" key="3">
    <source>
        <dbReference type="EMBL" id="MBB3110131.1"/>
    </source>
</evidence>
<dbReference type="PIRSF" id="PIRSF033271">
    <property type="entry name" value="UCP033271"/>
    <property type="match status" value="1"/>
</dbReference>
<dbReference type="PANTHER" id="PTHR31862:SF1">
    <property type="entry name" value="UPF0261 DOMAIN PROTEIN (AFU_ORTHOLOGUE AFUA_1G10120)"/>
    <property type="match status" value="1"/>
</dbReference>
<dbReference type="InterPro" id="IPR056778">
    <property type="entry name" value="UPF0261_C"/>
</dbReference>
<keyword evidence="4" id="KW-1185">Reference proteome</keyword>
<evidence type="ECO:0000259" key="1">
    <source>
        <dbReference type="Pfam" id="PF06792"/>
    </source>
</evidence>
<gene>
    <name evidence="3" type="ORF">FHS18_002198</name>
</gene>
<dbReference type="Pfam" id="PF06792">
    <property type="entry name" value="UPF0261"/>
    <property type="match status" value="1"/>
</dbReference>
<dbReference type="InterPro" id="IPR051353">
    <property type="entry name" value="Tobamovirus_resist_UPF0261"/>
</dbReference>
<dbReference type="Pfam" id="PF23189">
    <property type="entry name" value="UPF0261_C"/>
    <property type="match status" value="1"/>
</dbReference>
<evidence type="ECO:0000313" key="4">
    <source>
        <dbReference type="Proteomes" id="UP000570361"/>
    </source>
</evidence>
<accession>A0A7W5AXL2</accession>
<dbReference type="Proteomes" id="UP000570361">
    <property type="component" value="Unassembled WGS sequence"/>
</dbReference>
<feature type="domain" description="UPF0261" evidence="2">
    <location>
        <begin position="184"/>
        <end position="399"/>
    </location>
</feature>
<dbReference type="AlphaFoldDB" id="A0A7W5AXL2"/>
<proteinExistence type="predicted"/>
<dbReference type="Gene3D" id="3.40.50.12030">
    <property type="entry name" value="Uncharacterised protein family UPF0261, NC domain"/>
    <property type="match status" value="1"/>
</dbReference>
<dbReference type="NCBIfam" id="NF002674">
    <property type="entry name" value="PRK02399.1-2"/>
    <property type="match status" value="1"/>
</dbReference>
<protein>
    <submittedName>
        <fullName evidence="3">Uncharacterized protein (UPF0261 family)</fullName>
    </submittedName>
</protein>
<reference evidence="3 4" key="1">
    <citation type="submission" date="2020-08" db="EMBL/GenBank/DDBJ databases">
        <title>Genomic Encyclopedia of Type Strains, Phase III (KMG-III): the genomes of soil and plant-associated and newly described type strains.</title>
        <authorList>
            <person name="Whitman W."/>
        </authorList>
    </citation>
    <scope>NUCLEOTIDE SEQUENCE [LARGE SCALE GENOMIC DNA]</scope>
    <source>
        <strain evidence="3 4">CECT 5862</strain>
    </source>
</reference>
<dbReference type="InterPro" id="IPR044122">
    <property type="entry name" value="UPF0261_N"/>
</dbReference>
<dbReference type="RefSeq" id="WP_183599877.1">
    <property type="nucleotide sequence ID" value="NZ_JACHXK010000004.1"/>
</dbReference>
<name>A0A7W5AXL2_9BACL</name>
<dbReference type="CDD" id="cd15488">
    <property type="entry name" value="Tm-1-like"/>
    <property type="match status" value="1"/>
</dbReference>
<dbReference type="Gene3D" id="3.40.50.12020">
    <property type="entry name" value="Uncharacterised protein family UPF0261, NN domain"/>
    <property type="match status" value="1"/>
</dbReference>
<evidence type="ECO:0000259" key="2">
    <source>
        <dbReference type="Pfam" id="PF23189"/>
    </source>
</evidence>